<feature type="chain" id="PRO_5046438792" evidence="2">
    <location>
        <begin position="18"/>
        <end position="715"/>
    </location>
</feature>
<dbReference type="PANTHER" id="PTHR30069">
    <property type="entry name" value="TONB-DEPENDENT OUTER MEMBRANE RECEPTOR"/>
    <property type="match status" value="1"/>
</dbReference>
<dbReference type="SUPFAM" id="SSF56935">
    <property type="entry name" value="Porins"/>
    <property type="match status" value="1"/>
</dbReference>
<sequence length="715" mass="79329">MKLLTSFFLIFHIQVWAQTTVKGVVQGPDGNPVPGANIYLQGTYEGTSSETDGSYVLQTELNGQHILVFQSMGYRSREIPVTLSGSSYDINVVLKEAIGEMNAVAISAGAMGASDEKKAVVLRPIDIVTVPGAMGDIAGAFQTLPGTAAVGNDGRLFVRGGDASETAIFIDGMKVGNAFGTTAANVPTRTRFNPNLFKGSFFSTGGYSVEYGHALSSALSLSTSDIPLRNQGDISLMSVGGGFTQTLVGEKNSITATSNYFDLSPYQALVRQNFDWERAPSGWDAEVAAKQRWGKSGMIKAYLRKESSGMQIWQPSPGVQERGALIRLQNNYTFAQSTFKQAFSKEWDLYGGISYSRNVDKLGLDQQDVHHINQVGHVKVVGVKGLSDSFSLKSGLEHYLFSLRQNFISERLQGKLIDHHSNFFTEADYYISKQWIFRGGLRSGYSSQAGQAWLDPRASLAYRFGHQGQLSLAAGKFSQSPEPEFRILQPQLQNSQSNHLIVNYLLDKNGITFRAEAFYKNYYKLLTFRGQPFFYTHIGQDGEGQARGFDFFYRDRKTFKNTDFWITYSFIDSRRKFAGYSEKVQPGFAPRHNGSVVIKHFVNMLRSQLSASFIINDGYPYTDPNHPGEMNAKTRGFQDLSLSWSYLVKPSLIIHLASNNVLGRENIFGYQFAAEKNASGKYENIPVGLQAPRFLFLGIFLTLSKDKSANQLNNL</sequence>
<dbReference type="PANTHER" id="PTHR30069:SF29">
    <property type="entry name" value="HEMOGLOBIN AND HEMOGLOBIN-HAPTOGLOBIN-BINDING PROTEIN 1-RELATED"/>
    <property type="match status" value="1"/>
</dbReference>
<dbReference type="Pfam" id="PF13715">
    <property type="entry name" value="CarbopepD_reg_2"/>
    <property type="match status" value="1"/>
</dbReference>
<comment type="caution">
    <text evidence="3">The sequence shown here is derived from an EMBL/GenBank/DDBJ whole genome shotgun (WGS) entry which is preliminary data.</text>
</comment>
<dbReference type="RefSeq" id="WP_377063600.1">
    <property type="nucleotide sequence ID" value="NZ_JBHSJJ010000004.1"/>
</dbReference>
<evidence type="ECO:0000256" key="1">
    <source>
        <dbReference type="ARBA" id="ARBA00022729"/>
    </source>
</evidence>
<evidence type="ECO:0000313" key="3">
    <source>
        <dbReference type="EMBL" id="MFC4871794.1"/>
    </source>
</evidence>
<name>A0ABV9T011_9BACT</name>
<keyword evidence="1 2" id="KW-0732">Signal</keyword>
<organism evidence="3 4">
    <name type="scientific">Negadavirga shengliensis</name>
    <dbReference type="NCBI Taxonomy" id="1389218"/>
    <lineage>
        <taxon>Bacteria</taxon>
        <taxon>Pseudomonadati</taxon>
        <taxon>Bacteroidota</taxon>
        <taxon>Cytophagia</taxon>
        <taxon>Cytophagales</taxon>
        <taxon>Cyclobacteriaceae</taxon>
        <taxon>Negadavirga</taxon>
    </lineage>
</organism>
<dbReference type="Proteomes" id="UP001595818">
    <property type="component" value="Unassembled WGS sequence"/>
</dbReference>
<dbReference type="SUPFAM" id="SSF49464">
    <property type="entry name" value="Carboxypeptidase regulatory domain-like"/>
    <property type="match status" value="1"/>
</dbReference>
<evidence type="ECO:0000313" key="4">
    <source>
        <dbReference type="Proteomes" id="UP001595818"/>
    </source>
</evidence>
<proteinExistence type="predicted"/>
<accession>A0ABV9T011</accession>
<evidence type="ECO:0000256" key="2">
    <source>
        <dbReference type="SAM" id="SignalP"/>
    </source>
</evidence>
<feature type="signal peptide" evidence="2">
    <location>
        <begin position="1"/>
        <end position="17"/>
    </location>
</feature>
<dbReference type="InterPro" id="IPR008969">
    <property type="entry name" value="CarboxyPept-like_regulatory"/>
</dbReference>
<dbReference type="InterPro" id="IPR039426">
    <property type="entry name" value="TonB-dep_rcpt-like"/>
</dbReference>
<protein>
    <submittedName>
        <fullName evidence="3">Carboxypeptidase-like regulatory domain-containing protein</fullName>
    </submittedName>
</protein>
<reference evidence="4" key="1">
    <citation type="journal article" date="2019" name="Int. J. Syst. Evol. Microbiol.">
        <title>The Global Catalogue of Microorganisms (GCM) 10K type strain sequencing project: providing services to taxonomists for standard genome sequencing and annotation.</title>
        <authorList>
            <consortium name="The Broad Institute Genomics Platform"/>
            <consortium name="The Broad Institute Genome Sequencing Center for Infectious Disease"/>
            <person name="Wu L."/>
            <person name="Ma J."/>
        </authorList>
    </citation>
    <scope>NUCLEOTIDE SEQUENCE [LARGE SCALE GENOMIC DNA]</scope>
    <source>
        <strain evidence="4">CGMCC 4.7466</strain>
    </source>
</reference>
<dbReference type="Gene3D" id="2.60.40.1120">
    <property type="entry name" value="Carboxypeptidase-like, regulatory domain"/>
    <property type="match status" value="1"/>
</dbReference>
<dbReference type="EMBL" id="JBHSJJ010000004">
    <property type="protein sequence ID" value="MFC4871794.1"/>
    <property type="molecule type" value="Genomic_DNA"/>
</dbReference>
<gene>
    <name evidence="3" type="ORF">ACFPFU_08865</name>
</gene>
<keyword evidence="4" id="KW-1185">Reference proteome</keyword>